<name>A0A6G1U0E3_9BACT</name>
<dbReference type="GO" id="GO:0008745">
    <property type="term" value="F:N-acetylmuramoyl-L-alanine amidase activity"/>
    <property type="evidence" value="ECO:0007669"/>
    <property type="project" value="InterPro"/>
</dbReference>
<dbReference type="SMART" id="SM00701">
    <property type="entry name" value="PGRP"/>
    <property type="match status" value="1"/>
</dbReference>
<feature type="domain" description="Peptidoglycan recognition protein family" evidence="3">
    <location>
        <begin position="1"/>
        <end position="122"/>
    </location>
</feature>
<dbReference type="OrthoDB" id="1037861at2"/>
<dbReference type="PANTHER" id="PTHR11022:SF41">
    <property type="entry name" value="PEPTIDOGLYCAN-RECOGNITION PROTEIN LC-RELATED"/>
    <property type="match status" value="1"/>
</dbReference>
<dbReference type="Gene3D" id="3.40.80.10">
    <property type="entry name" value="Peptidoglycan recognition protein-like"/>
    <property type="match status" value="1"/>
</dbReference>
<gene>
    <name evidence="4" type="ORF">F7D73_08660</name>
</gene>
<dbReference type="Proteomes" id="UP000480425">
    <property type="component" value="Unassembled WGS sequence"/>
</dbReference>
<dbReference type="CDD" id="cd06583">
    <property type="entry name" value="PGRP"/>
    <property type="match status" value="1"/>
</dbReference>
<dbReference type="GO" id="GO:0009253">
    <property type="term" value="P:peptidoglycan catabolic process"/>
    <property type="evidence" value="ECO:0007669"/>
    <property type="project" value="InterPro"/>
</dbReference>
<dbReference type="EMBL" id="VZCB01000073">
    <property type="protein sequence ID" value="MQN81023.1"/>
    <property type="molecule type" value="Genomic_DNA"/>
</dbReference>
<sequence>MKNQRKINLIVVHCSATRVNKNFTVEQLEACHKARGFKGIGYHFYITKDGILYPCRPENEIGAHARHYNAHSIGICYEGGLDENGKPADTRTPEQKKTLEELLYSLSLSYPNAEILGHRDLPGVRKACPSFDVSSWLAEINFLL</sequence>
<dbReference type="RefSeq" id="WP_153123914.1">
    <property type="nucleotide sequence ID" value="NZ_VZCB01000073.1"/>
</dbReference>
<protein>
    <submittedName>
        <fullName evidence="4">N-acetylmuramoyl-L-alanine amidase</fullName>
    </submittedName>
</protein>
<dbReference type="SUPFAM" id="SSF55846">
    <property type="entry name" value="N-acetylmuramoyl-L-alanine amidase-like"/>
    <property type="match status" value="1"/>
</dbReference>
<reference evidence="4 5" key="1">
    <citation type="submission" date="2019-09" db="EMBL/GenBank/DDBJ databases">
        <title>Distinct polysaccharide growth profiles of human intestinal Prevotella copri isolates.</title>
        <authorList>
            <person name="Fehlner-Peach H."/>
            <person name="Magnabosco C."/>
            <person name="Raghavan V."/>
            <person name="Scher J.U."/>
            <person name="Tett A."/>
            <person name="Cox L.M."/>
            <person name="Gottsegen C."/>
            <person name="Watters A."/>
            <person name="Wiltshire- Gordon J.D."/>
            <person name="Segata N."/>
            <person name="Bonneau R."/>
            <person name="Littman D.R."/>
        </authorList>
    </citation>
    <scope>NUCLEOTIDE SEQUENCE [LARGE SCALE GENOMIC DNA]</scope>
    <source>
        <strain evidence="5">iA622</strain>
    </source>
</reference>
<evidence type="ECO:0000259" key="2">
    <source>
        <dbReference type="SMART" id="SM00644"/>
    </source>
</evidence>
<dbReference type="Pfam" id="PF01510">
    <property type="entry name" value="Amidase_2"/>
    <property type="match status" value="1"/>
</dbReference>
<evidence type="ECO:0000313" key="4">
    <source>
        <dbReference type="EMBL" id="MQN81023.1"/>
    </source>
</evidence>
<organism evidence="4 5">
    <name type="scientific">Segatella copri</name>
    <dbReference type="NCBI Taxonomy" id="165179"/>
    <lineage>
        <taxon>Bacteria</taxon>
        <taxon>Pseudomonadati</taxon>
        <taxon>Bacteroidota</taxon>
        <taxon>Bacteroidia</taxon>
        <taxon>Bacteroidales</taxon>
        <taxon>Prevotellaceae</taxon>
        <taxon>Segatella</taxon>
    </lineage>
</organism>
<dbReference type="InterPro" id="IPR006619">
    <property type="entry name" value="PGRP_domain_met/bac"/>
</dbReference>
<comment type="similarity">
    <text evidence="1">Belongs to the N-acetylmuramoyl-L-alanine amidase 2 family.</text>
</comment>
<dbReference type="InterPro" id="IPR015510">
    <property type="entry name" value="PGRP"/>
</dbReference>
<evidence type="ECO:0000259" key="3">
    <source>
        <dbReference type="SMART" id="SM00701"/>
    </source>
</evidence>
<accession>A0A6G1U0E3</accession>
<comment type="caution">
    <text evidence="4">The sequence shown here is derived from an EMBL/GenBank/DDBJ whole genome shotgun (WGS) entry which is preliminary data.</text>
</comment>
<proteinExistence type="inferred from homology"/>
<dbReference type="AlphaFoldDB" id="A0A6G1U0E3"/>
<evidence type="ECO:0000313" key="5">
    <source>
        <dbReference type="Proteomes" id="UP000480425"/>
    </source>
</evidence>
<dbReference type="GO" id="GO:0008270">
    <property type="term" value="F:zinc ion binding"/>
    <property type="evidence" value="ECO:0007669"/>
    <property type="project" value="InterPro"/>
</dbReference>
<evidence type="ECO:0000256" key="1">
    <source>
        <dbReference type="ARBA" id="ARBA00007553"/>
    </source>
</evidence>
<dbReference type="InterPro" id="IPR002502">
    <property type="entry name" value="Amidase_domain"/>
</dbReference>
<dbReference type="PANTHER" id="PTHR11022">
    <property type="entry name" value="PEPTIDOGLYCAN RECOGNITION PROTEIN"/>
    <property type="match status" value="1"/>
</dbReference>
<feature type="domain" description="N-acetylmuramoyl-L-alanine amidase" evidence="2">
    <location>
        <begin position="1"/>
        <end position="130"/>
    </location>
</feature>
<dbReference type="InterPro" id="IPR036505">
    <property type="entry name" value="Amidase/PGRP_sf"/>
</dbReference>
<dbReference type="SMART" id="SM00644">
    <property type="entry name" value="Ami_2"/>
    <property type="match status" value="1"/>
</dbReference>